<dbReference type="Pfam" id="PF00126">
    <property type="entry name" value="HTH_1"/>
    <property type="match status" value="1"/>
</dbReference>
<accession>A0A9Q4HM72</accession>
<dbReference type="AlphaFoldDB" id="A0A9Q4HM72"/>
<dbReference type="PANTHER" id="PTHR30419">
    <property type="entry name" value="HTH-TYPE TRANSCRIPTIONAL REGULATOR YBHD"/>
    <property type="match status" value="1"/>
</dbReference>
<dbReference type="GO" id="GO:0003700">
    <property type="term" value="F:DNA-binding transcription factor activity"/>
    <property type="evidence" value="ECO:0007669"/>
    <property type="project" value="InterPro"/>
</dbReference>
<evidence type="ECO:0000313" key="7">
    <source>
        <dbReference type="Proteomes" id="UP001078573"/>
    </source>
</evidence>
<dbReference type="Gene3D" id="3.40.190.290">
    <property type="match status" value="1"/>
</dbReference>
<reference evidence="6" key="1">
    <citation type="submission" date="2022-02" db="EMBL/GenBank/DDBJ databases">
        <title>Crop Bioprotection Bacillus Genome Sequencing.</title>
        <authorList>
            <person name="Dunlap C."/>
        </authorList>
    </citation>
    <scope>NUCLEOTIDE SEQUENCE</scope>
    <source>
        <strain evidence="6">WR1O2A-53</strain>
    </source>
</reference>
<keyword evidence="4" id="KW-0804">Transcription</keyword>
<dbReference type="PANTHER" id="PTHR30419:SF28">
    <property type="entry name" value="HTH-TYPE TRANSCRIPTIONAL REGULATOR BSDA"/>
    <property type="match status" value="1"/>
</dbReference>
<evidence type="ECO:0000256" key="4">
    <source>
        <dbReference type="ARBA" id="ARBA00023163"/>
    </source>
</evidence>
<evidence type="ECO:0000313" key="6">
    <source>
        <dbReference type="EMBL" id="MCY8457455.1"/>
    </source>
</evidence>
<sequence>MEWEQLEYFQTLARIQHVTKAAETLSITQPALSRSIVRLENHLGVPLFDRQGRSIKLNKYGERFLKRVDSMIQEYTEGKEEIQSLLKPDQGEVSLGFLHTLGTTIVPNLIGTFKDRYPNVHFQLNQSHSNLLLDKLKSGELDLCLLASFPAESNIMWKPLWQEELFLFLPKNHVLAAREDITLNEIANEPFVLMKKGFALRVTIDHLFEQVNITPSIVFEGEEAATIAGFVAAGLGVSILPDFKGLDQTNIAKVRISWPRFERTVGLSWIEGKYLSPVTENFKQYIINQFLQIDTI</sequence>
<evidence type="ECO:0000256" key="3">
    <source>
        <dbReference type="ARBA" id="ARBA00023125"/>
    </source>
</evidence>
<evidence type="ECO:0000256" key="2">
    <source>
        <dbReference type="ARBA" id="ARBA00023015"/>
    </source>
</evidence>
<dbReference type="SUPFAM" id="SSF46785">
    <property type="entry name" value="Winged helix' DNA-binding domain"/>
    <property type="match status" value="1"/>
</dbReference>
<dbReference type="GO" id="GO:0003677">
    <property type="term" value="F:DNA binding"/>
    <property type="evidence" value="ECO:0007669"/>
    <property type="project" value="UniProtKB-KW"/>
</dbReference>
<dbReference type="Gene3D" id="1.10.10.10">
    <property type="entry name" value="Winged helix-like DNA-binding domain superfamily/Winged helix DNA-binding domain"/>
    <property type="match status" value="1"/>
</dbReference>
<dbReference type="SUPFAM" id="SSF53850">
    <property type="entry name" value="Periplasmic binding protein-like II"/>
    <property type="match status" value="1"/>
</dbReference>
<dbReference type="InterPro" id="IPR005119">
    <property type="entry name" value="LysR_subst-bd"/>
</dbReference>
<dbReference type="Pfam" id="PF03466">
    <property type="entry name" value="LysR_substrate"/>
    <property type="match status" value="1"/>
</dbReference>
<dbReference type="InterPro" id="IPR050950">
    <property type="entry name" value="HTH-type_LysR_regulators"/>
</dbReference>
<gene>
    <name evidence="6" type="ORF">MOC89_11140</name>
</gene>
<dbReference type="InterPro" id="IPR036388">
    <property type="entry name" value="WH-like_DNA-bd_sf"/>
</dbReference>
<evidence type="ECO:0000259" key="5">
    <source>
        <dbReference type="PROSITE" id="PS50931"/>
    </source>
</evidence>
<dbReference type="PRINTS" id="PR00039">
    <property type="entry name" value="HTHLYSR"/>
</dbReference>
<protein>
    <submittedName>
        <fullName evidence="6">LysR family transcriptional regulator</fullName>
    </submittedName>
</protein>
<dbReference type="FunFam" id="1.10.10.10:FF:000001">
    <property type="entry name" value="LysR family transcriptional regulator"/>
    <property type="match status" value="1"/>
</dbReference>
<organism evidence="6 7">
    <name type="scientific">Bacillus spizizenii</name>
    <name type="common">Bacillus subtilis subsp. spizizenii</name>
    <dbReference type="NCBI Taxonomy" id="96241"/>
    <lineage>
        <taxon>Bacteria</taxon>
        <taxon>Bacillati</taxon>
        <taxon>Bacillota</taxon>
        <taxon>Bacilli</taxon>
        <taxon>Bacillales</taxon>
        <taxon>Bacillaceae</taxon>
        <taxon>Bacillus</taxon>
    </lineage>
</organism>
<keyword evidence="3" id="KW-0238">DNA-binding</keyword>
<dbReference type="PROSITE" id="PS50931">
    <property type="entry name" value="HTH_LYSR"/>
    <property type="match status" value="1"/>
</dbReference>
<dbReference type="CDD" id="cd08434">
    <property type="entry name" value="PBP2_GltC_like"/>
    <property type="match status" value="1"/>
</dbReference>
<feature type="domain" description="HTH lysR-type" evidence="5">
    <location>
        <begin position="1"/>
        <end position="58"/>
    </location>
</feature>
<dbReference type="Proteomes" id="UP001078573">
    <property type="component" value="Unassembled WGS sequence"/>
</dbReference>
<dbReference type="InterPro" id="IPR036390">
    <property type="entry name" value="WH_DNA-bd_sf"/>
</dbReference>
<dbReference type="EMBL" id="JALAPQ010000013">
    <property type="protein sequence ID" value="MCY8457455.1"/>
    <property type="molecule type" value="Genomic_DNA"/>
</dbReference>
<evidence type="ECO:0000256" key="1">
    <source>
        <dbReference type="ARBA" id="ARBA00009437"/>
    </source>
</evidence>
<proteinExistence type="inferred from homology"/>
<name>A0A9Q4HM72_BACSC</name>
<dbReference type="InterPro" id="IPR000847">
    <property type="entry name" value="LysR_HTH_N"/>
</dbReference>
<dbReference type="GO" id="GO:0005829">
    <property type="term" value="C:cytosol"/>
    <property type="evidence" value="ECO:0007669"/>
    <property type="project" value="TreeGrafter"/>
</dbReference>
<comment type="similarity">
    <text evidence="1">Belongs to the LysR transcriptional regulatory family.</text>
</comment>
<keyword evidence="2" id="KW-0805">Transcription regulation</keyword>
<comment type="caution">
    <text evidence="6">The sequence shown here is derived from an EMBL/GenBank/DDBJ whole genome shotgun (WGS) entry which is preliminary data.</text>
</comment>